<dbReference type="Gene3D" id="2.70.98.10">
    <property type="match status" value="1"/>
</dbReference>
<dbReference type="SUPFAM" id="SSF48208">
    <property type="entry name" value="Six-hairpin glycosidases"/>
    <property type="match status" value="1"/>
</dbReference>
<dbReference type="FunFam" id="1.20.1050.60:FF:000001">
    <property type="entry name" value="Putative alpha-1,2-mannosidase"/>
    <property type="match status" value="1"/>
</dbReference>
<evidence type="ECO:0000313" key="7">
    <source>
        <dbReference type="EMBL" id="MBC9811357.1"/>
    </source>
</evidence>
<dbReference type="Gene3D" id="1.20.1050.60">
    <property type="entry name" value="alpha-1,2-mannosidase"/>
    <property type="match status" value="1"/>
</dbReference>
<comment type="caution">
    <text evidence="7">The sequence shown here is derived from an EMBL/GenBank/DDBJ whole genome shotgun (WGS) entry which is preliminary data.</text>
</comment>
<dbReference type="FunFam" id="3.30.2080.10:FF:000001">
    <property type="entry name" value="Alpha-1,2-mannosidase subfamily"/>
    <property type="match status" value="1"/>
</dbReference>
<dbReference type="EMBL" id="JACVEL010000001">
    <property type="protein sequence ID" value="MBC9811357.1"/>
    <property type="molecule type" value="Genomic_DNA"/>
</dbReference>
<evidence type="ECO:0000256" key="3">
    <source>
        <dbReference type="ARBA" id="ARBA00022837"/>
    </source>
</evidence>
<dbReference type="InterPro" id="IPR012939">
    <property type="entry name" value="Glyco_hydro_92"/>
</dbReference>
<keyword evidence="3" id="KW-0106">Calcium</keyword>
<dbReference type="GO" id="GO:0006516">
    <property type="term" value="P:glycoprotein catabolic process"/>
    <property type="evidence" value="ECO:0007669"/>
    <property type="project" value="TreeGrafter"/>
</dbReference>
<protein>
    <submittedName>
        <fullName evidence="7">Glycoside hydrolase family 92 protein</fullName>
    </submittedName>
</protein>
<comment type="cofactor">
    <cofactor evidence="1">
        <name>Ca(2+)</name>
        <dbReference type="ChEBI" id="CHEBI:29108"/>
    </cofactor>
</comment>
<dbReference type="GO" id="GO:0005975">
    <property type="term" value="P:carbohydrate metabolic process"/>
    <property type="evidence" value="ECO:0007669"/>
    <property type="project" value="InterPro"/>
</dbReference>
<dbReference type="RefSeq" id="WP_216713413.1">
    <property type="nucleotide sequence ID" value="NZ_JACVEL010000001.1"/>
</dbReference>
<gene>
    <name evidence="7" type="ORF">H9Y05_02605</name>
</gene>
<reference evidence="7" key="1">
    <citation type="submission" date="2020-09" db="EMBL/GenBank/DDBJ databases">
        <title>Taishania pollutisoli gen. nov., sp. nov., Isolated from Tetrabromobisphenol A-Contaminated Soil.</title>
        <authorList>
            <person name="Chen Q."/>
        </authorList>
    </citation>
    <scope>NUCLEOTIDE SEQUENCE</scope>
    <source>
        <strain evidence="7">CZZ-1</strain>
    </source>
</reference>
<dbReference type="GO" id="GO:0030246">
    <property type="term" value="F:carbohydrate binding"/>
    <property type="evidence" value="ECO:0007669"/>
    <property type="project" value="InterPro"/>
</dbReference>
<comment type="subunit">
    <text evidence="2">Monomer.</text>
</comment>
<proteinExistence type="predicted"/>
<organism evidence="7 8">
    <name type="scientific">Taishania pollutisoli</name>
    <dbReference type="NCBI Taxonomy" id="2766479"/>
    <lineage>
        <taxon>Bacteria</taxon>
        <taxon>Pseudomonadati</taxon>
        <taxon>Bacteroidota</taxon>
        <taxon>Flavobacteriia</taxon>
        <taxon>Flavobacteriales</taxon>
        <taxon>Crocinitomicaceae</taxon>
        <taxon>Taishania</taxon>
    </lineage>
</organism>
<feature type="signal peptide" evidence="4">
    <location>
        <begin position="1"/>
        <end position="25"/>
    </location>
</feature>
<evidence type="ECO:0000256" key="1">
    <source>
        <dbReference type="ARBA" id="ARBA00001913"/>
    </source>
</evidence>
<dbReference type="GO" id="GO:0005829">
    <property type="term" value="C:cytosol"/>
    <property type="evidence" value="ECO:0007669"/>
    <property type="project" value="TreeGrafter"/>
</dbReference>
<dbReference type="InterPro" id="IPR005887">
    <property type="entry name" value="GH92_a_mannosidase_put"/>
</dbReference>
<dbReference type="GO" id="GO:0000224">
    <property type="term" value="F:peptide-N4-(N-acetyl-beta-glucosaminyl)asparagine amidase activity"/>
    <property type="evidence" value="ECO:0007669"/>
    <property type="project" value="TreeGrafter"/>
</dbReference>
<name>A0A8J6P4D3_9FLAO</name>
<dbReference type="PANTHER" id="PTHR12143">
    <property type="entry name" value="PEPTIDE N-GLYCANASE PNGASE -RELATED"/>
    <property type="match status" value="1"/>
</dbReference>
<evidence type="ECO:0000259" key="5">
    <source>
        <dbReference type="Pfam" id="PF07971"/>
    </source>
</evidence>
<sequence>MCRIQNYRSGIVCFFILTFKILTLSAQKTTATANVNDDYNEFWFVNYVNPMIGTKNMGHTFPGATVPFGMVQLSPETNQEPMFENGKYNPETYKYCSGYQYDDNTIFGFSHTHFSGTGHSDLGDFLLMPTTGELKLEPGSAGSPKSGFHSQFSHLNEQAEAGYYKVLLDDYQIQAELTATERVGFHKYTFAKKEKAHIVLDLIHSIYNYEDKNVWTFLRVENDSTISGYRQTNGWARTRTVYFVMKFSKPISSYGHKKYDHIQYNGFYRKFDETKNFPEMAGKNIRAYFDFDVEEGEELLVKFALSNVSTAGALNNLNTEVNHWDFDKTKQEAQQKWEHELSKIQIGTETEAQKTTFYTALYHTMLSPVIYEDVDGSYRGLDQNIHQSDGFENYSIFSLWDTYRALHPLYNLIQPTRNNDMVHSMLAHYDQSVHHALPIWSHYNNENWCMIGYHSVSVIADAIAKKTTNVNQNRALEACVNSSNLSYYDGLDFYLKNGYVAEDLSSSSVSKTLEYAYDDWCIAQIARNCENSALTNEYVKRSENYVHVFDPSIRSMRPKLSTGQFRQEFNPMDTHGQGFIEGNAWNYGLYVPQNIPKMVDLMGGKATFSQFLDQIFTTPIEDKYIEKNEDITRDGIIGNYVHGNEPGHHIPYLYNWTNTPWKTQERVRMIVKTMYSDKEDGLCGNDDAGQMSAWYIFSSLGFYPVLPGSPTYAIGSPSVRNAVITFENGRTLTIRTKNQSTANVYVDKIEWNGKLISGFELNHFDLIEGGELVFYMSNKPRKVK</sequence>
<dbReference type="InterPro" id="IPR041371">
    <property type="entry name" value="GH92_N"/>
</dbReference>
<dbReference type="PANTHER" id="PTHR12143:SF39">
    <property type="entry name" value="SECRETED PROTEIN"/>
    <property type="match status" value="1"/>
</dbReference>
<dbReference type="Gene3D" id="1.20.1610.10">
    <property type="entry name" value="alpha-1,2-mannosidases domains"/>
    <property type="match status" value="1"/>
</dbReference>
<dbReference type="AlphaFoldDB" id="A0A8J6P4D3"/>
<evidence type="ECO:0000313" key="8">
    <source>
        <dbReference type="Proteomes" id="UP000652681"/>
    </source>
</evidence>
<evidence type="ECO:0000259" key="6">
    <source>
        <dbReference type="Pfam" id="PF17678"/>
    </source>
</evidence>
<keyword evidence="8" id="KW-1185">Reference proteome</keyword>
<accession>A0A8J6P4D3</accession>
<feature type="chain" id="PRO_5035232558" evidence="4">
    <location>
        <begin position="26"/>
        <end position="784"/>
    </location>
</feature>
<dbReference type="Gene3D" id="3.30.2080.10">
    <property type="entry name" value="GH92 mannosidase domain"/>
    <property type="match status" value="1"/>
</dbReference>
<dbReference type="InterPro" id="IPR014718">
    <property type="entry name" value="GH-type_carb-bd"/>
</dbReference>
<dbReference type="Pfam" id="PF07971">
    <property type="entry name" value="Glyco_hydro_92"/>
    <property type="match status" value="1"/>
</dbReference>
<feature type="domain" description="Glycosyl hydrolase family 92 N-terminal" evidence="6">
    <location>
        <begin position="47"/>
        <end position="306"/>
    </location>
</feature>
<dbReference type="Proteomes" id="UP000652681">
    <property type="component" value="Unassembled WGS sequence"/>
</dbReference>
<dbReference type="Pfam" id="PF17678">
    <property type="entry name" value="Glyco_hydro_92N"/>
    <property type="match status" value="1"/>
</dbReference>
<dbReference type="InterPro" id="IPR050883">
    <property type="entry name" value="PNGase"/>
</dbReference>
<dbReference type="InterPro" id="IPR008928">
    <property type="entry name" value="6-hairpin_glycosidase_sf"/>
</dbReference>
<evidence type="ECO:0000256" key="4">
    <source>
        <dbReference type="SAM" id="SignalP"/>
    </source>
</evidence>
<keyword evidence="4" id="KW-0732">Signal</keyword>
<feature type="domain" description="Glycosyl hydrolase family 92" evidence="5">
    <location>
        <begin position="313"/>
        <end position="777"/>
    </location>
</feature>
<evidence type="ECO:0000256" key="2">
    <source>
        <dbReference type="ARBA" id="ARBA00011245"/>
    </source>
</evidence>
<keyword evidence="7" id="KW-0378">Hydrolase</keyword>
<dbReference type="NCBIfam" id="TIGR01180">
    <property type="entry name" value="aman2_put"/>
    <property type="match status" value="1"/>
</dbReference>